<gene>
    <name evidence="6" type="ORF">EDC03_2242</name>
</gene>
<evidence type="ECO:0000256" key="5">
    <source>
        <dbReference type="RuleBase" id="RU361279"/>
    </source>
</evidence>
<dbReference type="PIRSF" id="PIRSF006806">
    <property type="entry name" value="FTHF_cligase"/>
    <property type="match status" value="1"/>
</dbReference>
<comment type="catalytic activity">
    <reaction evidence="5">
        <text>(6S)-5-formyl-5,6,7,8-tetrahydrofolate + ATP = (6R)-5,10-methenyltetrahydrofolate + ADP + phosphate</text>
        <dbReference type="Rhea" id="RHEA:10488"/>
        <dbReference type="ChEBI" id="CHEBI:30616"/>
        <dbReference type="ChEBI" id="CHEBI:43474"/>
        <dbReference type="ChEBI" id="CHEBI:57455"/>
        <dbReference type="ChEBI" id="CHEBI:57457"/>
        <dbReference type="ChEBI" id="CHEBI:456216"/>
        <dbReference type="EC" id="6.3.3.2"/>
    </reaction>
</comment>
<protein>
    <recommendedName>
        <fullName evidence="5">5-formyltetrahydrofolate cyclo-ligase</fullName>
        <ecNumber evidence="5">6.3.3.2</ecNumber>
    </recommendedName>
</protein>
<dbReference type="GO" id="GO:0009396">
    <property type="term" value="P:folic acid-containing compound biosynthetic process"/>
    <property type="evidence" value="ECO:0007669"/>
    <property type="project" value="TreeGrafter"/>
</dbReference>
<dbReference type="InParanoid" id="A0A3N1HKT9"/>
<organism evidence="6 7">
    <name type="scientific">Pseudokineococcus lusitanus</name>
    <dbReference type="NCBI Taxonomy" id="763993"/>
    <lineage>
        <taxon>Bacteria</taxon>
        <taxon>Bacillati</taxon>
        <taxon>Actinomycetota</taxon>
        <taxon>Actinomycetes</taxon>
        <taxon>Kineosporiales</taxon>
        <taxon>Kineosporiaceae</taxon>
        <taxon>Pseudokineococcus</taxon>
    </lineage>
</organism>
<dbReference type="RefSeq" id="WP_158674276.1">
    <property type="nucleotide sequence ID" value="NZ_RJKN01000005.1"/>
</dbReference>
<dbReference type="NCBIfam" id="TIGR02727">
    <property type="entry name" value="MTHFS_bact"/>
    <property type="match status" value="1"/>
</dbReference>
<evidence type="ECO:0000256" key="3">
    <source>
        <dbReference type="ARBA" id="ARBA00022840"/>
    </source>
</evidence>
<keyword evidence="2 4" id="KW-0547">Nucleotide-binding</keyword>
<sequence>METAAATGRTKDGLRRAVLGRRRERPDAERAAVAAALPDVLLGSGLLPDGGVVACYASLGSEPGTGPLLALLAERGCTVLLPVTHDGRDGGGVRLGWGAARVPAAGGPVPPGAAASPGPDLGPGALAAVELVVVPALAVDTAGRRLGRGGGYYDRALDDLRRRRGWLPPTVALLHDDEVLDAAVEPVPAEPHDVRVAHVATPTRLLHLDRS</sequence>
<dbReference type="SUPFAM" id="SSF100950">
    <property type="entry name" value="NagB/RpiA/CoA transferase-like"/>
    <property type="match status" value="1"/>
</dbReference>
<comment type="caution">
    <text evidence="6">The sequence shown here is derived from an EMBL/GenBank/DDBJ whole genome shotgun (WGS) entry which is preliminary data.</text>
</comment>
<feature type="binding site" evidence="4">
    <location>
        <begin position="145"/>
        <end position="153"/>
    </location>
    <ligand>
        <name>ATP</name>
        <dbReference type="ChEBI" id="CHEBI:30616"/>
    </ligand>
</feature>
<dbReference type="FunCoup" id="A0A3N1HKT9">
    <property type="interactions" value="31"/>
</dbReference>
<dbReference type="Gene3D" id="3.40.50.10420">
    <property type="entry name" value="NagB/RpiA/CoA transferase-like"/>
    <property type="match status" value="1"/>
</dbReference>
<keyword evidence="3 4" id="KW-0067">ATP-binding</keyword>
<dbReference type="GO" id="GO:0035999">
    <property type="term" value="P:tetrahydrofolate interconversion"/>
    <property type="evidence" value="ECO:0007669"/>
    <property type="project" value="TreeGrafter"/>
</dbReference>
<dbReference type="PANTHER" id="PTHR23407:SF1">
    <property type="entry name" value="5-FORMYLTETRAHYDROFOLATE CYCLO-LIGASE"/>
    <property type="match status" value="1"/>
</dbReference>
<comment type="cofactor">
    <cofactor evidence="5">
        <name>Mg(2+)</name>
        <dbReference type="ChEBI" id="CHEBI:18420"/>
    </cofactor>
</comment>
<dbReference type="Proteomes" id="UP000276232">
    <property type="component" value="Unassembled WGS sequence"/>
</dbReference>
<feature type="binding site" evidence="4">
    <location>
        <position position="62"/>
    </location>
    <ligand>
        <name>substrate</name>
    </ligand>
</feature>
<dbReference type="PANTHER" id="PTHR23407">
    <property type="entry name" value="ATPASE INHIBITOR/5-FORMYLTETRAHYDROFOLATE CYCLO-LIGASE"/>
    <property type="match status" value="1"/>
</dbReference>
<accession>A0A3N1HKT9</accession>
<name>A0A3N1HKT9_9ACTN</name>
<dbReference type="OrthoDB" id="3242798at2"/>
<reference evidence="6 7" key="1">
    <citation type="journal article" date="2015" name="Stand. Genomic Sci.">
        <title>Genomic Encyclopedia of Bacterial and Archaeal Type Strains, Phase III: the genomes of soil and plant-associated and newly described type strains.</title>
        <authorList>
            <person name="Whitman W.B."/>
            <person name="Woyke T."/>
            <person name="Klenk H.P."/>
            <person name="Zhou Y."/>
            <person name="Lilburn T.G."/>
            <person name="Beck B.J."/>
            <person name="De Vos P."/>
            <person name="Vandamme P."/>
            <person name="Eisen J.A."/>
            <person name="Garrity G."/>
            <person name="Hugenholtz P."/>
            <person name="Kyrpides N.C."/>
        </authorList>
    </citation>
    <scope>NUCLEOTIDE SEQUENCE [LARGE SCALE GENOMIC DNA]</scope>
    <source>
        <strain evidence="6 7">CECT 7306</strain>
    </source>
</reference>
<dbReference type="GO" id="GO:0030272">
    <property type="term" value="F:5-formyltetrahydrofolate cyclo-ligase activity"/>
    <property type="evidence" value="ECO:0007669"/>
    <property type="project" value="UniProtKB-EC"/>
</dbReference>
<dbReference type="GO" id="GO:0046872">
    <property type="term" value="F:metal ion binding"/>
    <property type="evidence" value="ECO:0007669"/>
    <property type="project" value="UniProtKB-KW"/>
</dbReference>
<dbReference type="InterPro" id="IPR024185">
    <property type="entry name" value="FTHF_cligase-like_sf"/>
</dbReference>
<evidence type="ECO:0000256" key="2">
    <source>
        <dbReference type="ARBA" id="ARBA00022741"/>
    </source>
</evidence>
<dbReference type="AlphaFoldDB" id="A0A3N1HKT9"/>
<dbReference type="InterPro" id="IPR002698">
    <property type="entry name" value="FTHF_cligase"/>
</dbReference>
<comment type="similarity">
    <text evidence="1 5">Belongs to the 5-formyltetrahydrofolate cyclo-ligase family.</text>
</comment>
<keyword evidence="6" id="KW-0436">Ligase</keyword>
<proteinExistence type="inferred from homology"/>
<keyword evidence="7" id="KW-1185">Reference proteome</keyword>
<dbReference type="InterPro" id="IPR037171">
    <property type="entry name" value="NagB/RpiA_transferase-like"/>
</dbReference>
<evidence type="ECO:0000256" key="1">
    <source>
        <dbReference type="ARBA" id="ARBA00010638"/>
    </source>
</evidence>
<dbReference type="EC" id="6.3.3.2" evidence="5"/>
<evidence type="ECO:0000313" key="6">
    <source>
        <dbReference type="EMBL" id="ROP42952.1"/>
    </source>
</evidence>
<feature type="binding site" evidence="4">
    <location>
        <begin position="11"/>
        <end position="15"/>
    </location>
    <ligand>
        <name>ATP</name>
        <dbReference type="ChEBI" id="CHEBI:30616"/>
    </ligand>
</feature>
<dbReference type="Pfam" id="PF01812">
    <property type="entry name" value="5-FTHF_cyc-lig"/>
    <property type="match status" value="1"/>
</dbReference>
<keyword evidence="5" id="KW-0479">Metal-binding</keyword>
<evidence type="ECO:0000313" key="7">
    <source>
        <dbReference type="Proteomes" id="UP000276232"/>
    </source>
</evidence>
<dbReference type="EMBL" id="RJKN01000005">
    <property type="protein sequence ID" value="ROP42952.1"/>
    <property type="molecule type" value="Genomic_DNA"/>
</dbReference>
<dbReference type="GO" id="GO:0005524">
    <property type="term" value="F:ATP binding"/>
    <property type="evidence" value="ECO:0007669"/>
    <property type="project" value="UniProtKB-KW"/>
</dbReference>
<evidence type="ECO:0000256" key="4">
    <source>
        <dbReference type="PIRSR" id="PIRSR006806-1"/>
    </source>
</evidence>
<keyword evidence="5" id="KW-0460">Magnesium</keyword>